<dbReference type="Proteomes" id="UP001460270">
    <property type="component" value="Unassembled WGS sequence"/>
</dbReference>
<dbReference type="AlphaFoldDB" id="A0AAW0MFJ9"/>
<evidence type="ECO:0000313" key="2">
    <source>
        <dbReference type="EMBL" id="KAK7877694.1"/>
    </source>
</evidence>
<feature type="transmembrane region" description="Helical" evidence="1">
    <location>
        <begin position="12"/>
        <end position="34"/>
    </location>
</feature>
<keyword evidence="1" id="KW-0472">Membrane</keyword>
<feature type="transmembrane region" description="Helical" evidence="1">
    <location>
        <begin position="66"/>
        <end position="87"/>
    </location>
</feature>
<organism evidence="2 3">
    <name type="scientific">Mugilogobius chulae</name>
    <name type="common">yellowstripe goby</name>
    <dbReference type="NCBI Taxonomy" id="88201"/>
    <lineage>
        <taxon>Eukaryota</taxon>
        <taxon>Metazoa</taxon>
        <taxon>Chordata</taxon>
        <taxon>Craniata</taxon>
        <taxon>Vertebrata</taxon>
        <taxon>Euteleostomi</taxon>
        <taxon>Actinopterygii</taxon>
        <taxon>Neopterygii</taxon>
        <taxon>Teleostei</taxon>
        <taxon>Neoteleostei</taxon>
        <taxon>Acanthomorphata</taxon>
        <taxon>Gobiaria</taxon>
        <taxon>Gobiiformes</taxon>
        <taxon>Gobioidei</taxon>
        <taxon>Gobiidae</taxon>
        <taxon>Gobionellinae</taxon>
        <taxon>Mugilogobius</taxon>
    </lineage>
</organism>
<protein>
    <submittedName>
        <fullName evidence="2">Uncharacterized protein</fullName>
    </submittedName>
</protein>
<dbReference type="EMBL" id="JBBPFD010000677">
    <property type="protein sequence ID" value="KAK7877694.1"/>
    <property type="molecule type" value="Genomic_DNA"/>
</dbReference>
<accession>A0AAW0MFJ9</accession>
<keyword evidence="1" id="KW-1133">Transmembrane helix</keyword>
<evidence type="ECO:0000256" key="1">
    <source>
        <dbReference type="SAM" id="Phobius"/>
    </source>
</evidence>
<keyword evidence="3" id="KW-1185">Reference proteome</keyword>
<name>A0AAW0MFJ9_9GOBI</name>
<keyword evidence="1" id="KW-0812">Transmembrane</keyword>
<gene>
    <name evidence="2" type="ORF">WMY93_031613</name>
</gene>
<reference evidence="3" key="1">
    <citation type="submission" date="2024-04" db="EMBL/GenBank/DDBJ databases">
        <title>Salinicola lusitanus LLJ914,a marine bacterium isolated from the Okinawa Trough.</title>
        <authorList>
            <person name="Li J."/>
        </authorList>
    </citation>
    <scope>NUCLEOTIDE SEQUENCE [LARGE SCALE GENOMIC DNA]</scope>
</reference>
<proteinExistence type="predicted"/>
<sequence>MPYLAHTAHAQLGALPLGFVGWTLVAVSVGLIQWRVWILTHSPESIAFPPEFKLPQSPEEQRVGGAVWAGLVGVALMVVMGIINVFYKLPEQEKGRLQTEEGIDNPAFEFYDVKL</sequence>
<comment type="caution">
    <text evidence="2">The sequence shown here is derived from an EMBL/GenBank/DDBJ whole genome shotgun (WGS) entry which is preliminary data.</text>
</comment>
<evidence type="ECO:0000313" key="3">
    <source>
        <dbReference type="Proteomes" id="UP001460270"/>
    </source>
</evidence>